<name>A0A915ERQ0_9BILA</name>
<feature type="compositionally biased region" description="Low complexity" evidence="1">
    <location>
        <begin position="50"/>
        <end position="59"/>
    </location>
</feature>
<reference evidence="3" key="1">
    <citation type="submission" date="2022-11" db="UniProtKB">
        <authorList>
            <consortium name="WormBaseParasite"/>
        </authorList>
    </citation>
    <scope>IDENTIFICATION</scope>
</reference>
<keyword evidence="2" id="KW-1185">Reference proteome</keyword>
<evidence type="ECO:0000313" key="2">
    <source>
        <dbReference type="Proteomes" id="UP000887574"/>
    </source>
</evidence>
<sequence>MLLCRKKQTGDSYFVQNQKNGQANERLRDSATGSLQRKIAAPARQPQGPTPSSFTFFSSSEEDNADEEDSLPIAEKFGTPAEMDEDETKLSQVEFNQKYSIRERQLKARARKQERDRIAKQQAQYQY</sequence>
<dbReference type="Proteomes" id="UP000887574">
    <property type="component" value="Unplaced"/>
</dbReference>
<organism evidence="2 3">
    <name type="scientific">Ditylenchus dipsaci</name>
    <dbReference type="NCBI Taxonomy" id="166011"/>
    <lineage>
        <taxon>Eukaryota</taxon>
        <taxon>Metazoa</taxon>
        <taxon>Ecdysozoa</taxon>
        <taxon>Nematoda</taxon>
        <taxon>Chromadorea</taxon>
        <taxon>Rhabditida</taxon>
        <taxon>Tylenchina</taxon>
        <taxon>Tylenchomorpha</taxon>
        <taxon>Sphaerularioidea</taxon>
        <taxon>Anguinidae</taxon>
        <taxon>Anguininae</taxon>
        <taxon>Ditylenchus</taxon>
    </lineage>
</organism>
<proteinExistence type="predicted"/>
<evidence type="ECO:0000313" key="3">
    <source>
        <dbReference type="WBParaSite" id="jg8777"/>
    </source>
</evidence>
<dbReference type="AlphaFoldDB" id="A0A915ERQ0"/>
<accession>A0A915ERQ0</accession>
<feature type="compositionally biased region" description="Acidic residues" evidence="1">
    <location>
        <begin position="60"/>
        <end position="70"/>
    </location>
</feature>
<feature type="region of interest" description="Disordered" evidence="1">
    <location>
        <begin position="1"/>
        <end position="94"/>
    </location>
</feature>
<protein>
    <submittedName>
        <fullName evidence="3">Uncharacterized protein</fullName>
    </submittedName>
</protein>
<feature type="compositionally biased region" description="Polar residues" evidence="1">
    <location>
        <begin position="10"/>
        <end position="23"/>
    </location>
</feature>
<evidence type="ECO:0000256" key="1">
    <source>
        <dbReference type="SAM" id="MobiDB-lite"/>
    </source>
</evidence>
<dbReference type="WBParaSite" id="jg8777">
    <property type="protein sequence ID" value="jg8777"/>
    <property type="gene ID" value="jg8777"/>
</dbReference>
<feature type="compositionally biased region" description="Basic and acidic residues" evidence="1">
    <location>
        <begin position="106"/>
        <end position="119"/>
    </location>
</feature>
<feature type="region of interest" description="Disordered" evidence="1">
    <location>
        <begin position="106"/>
        <end position="127"/>
    </location>
</feature>